<dbReference type="Gramene" id="mRNA:HanXRQr2_Chr04g0160771">
    <property type="protein sequence ID" value="mRNA:HanXRQr2_Chr04g0160771"/>
    <property type="gene ID" value="HanXRQr2_Chr04g0160771"/>
</dbReference>
<dbReference type="GO" id="GO:0033840">
    <property type="term" value="F:alpha-1,4-glucan glucosyltransferase (NDP-glucose donor) activity"/>
    <property type="evidence" value="ECO:0007669"/>
    <property type="project" value="UniProtKB-EC"/>
</dbReference>
<name>A0A9K3J6L5_HELAN</name>
<evidence type="ECO:0000313" key="2">
    <source>
        <dbReference type="Proteomes" id="UP000215914"/>
    </source>
</evidence>
<evidence type="ECO:0000313" key="1">
    <source>
        <dbReference type="EMBL" id="KAF5809728.1"/>
    </source>
</evidence>
<keyword evidence="1" id="KW-0328">Glycosyltransferase</keyword>
<reference evidence="1" key="2">
    <citation type="submission" date="2020-06" db="EMBL/GenBank/DDBJ databases">
        <title>Helianthus annuus Genome sequencing and assembly Release 2.</title>
        <authorList>
            <person name="Gouzy J."/>
            <person name="Langlade N."/>
            <person name="Munos S."/>
        </authorList>
    </citation>
    <scope>NUCLEOTIDE SEQUENCE</scope>
    <source>
        <tissue evidence="1">Leaves</tissue>
    </source>
</reference>
<keyword evidence="2" id="KW-1185">Reference proteome</keyword>
<reference evidence="1" key="1">
    <citation type="journal article" date="2017" name="Nature">
        <title>The sunflower genome provides insights into oil metabolism, flowering and Asterid evolution.</title>
        <authorList>
            <person name="Badouin H."/>
            <person name="Gouzy J."/>
            <person name="Grassa C.J."/>
            <person name="Murat F."/>
            <person name="Staton S.E."/>
            <person name="Cottret L."/>
            <person name="Lelandais-Briere C."/>
            <person name="Owens G.L."/>
            <person name="Carrere S."/>
            <person name="Mayjonade B."/>
            <person name="Legrand L."/>
            <person name="Gill N."/>
            <person name="Kane N.C."/>
            <person name="Bowers J.E."/>
            <person name="Hubner S."/>
            <person name="Bellec A."/>
            <person name="Berard A."/>
            <person name="Berges H."/>
            <person name="Blanchet N."/>
            <person name="Boniface M.C."/>
            <person name="Brunel D."/>
            <person name="Catrice O."/>
            <person name="Chaidir N."/>
            <person name="Claudel C."/>
            <person name="Donnadieu C."/>
            <person name="Faraut T."/>
            <person name="Fievet G."/>
            <person name="Helmstetter N."/>
            <person name="King M."/>
            <person name="Knapp S.J."/>
            <person name="Lai Z."/>
            <person name="Le Paslier M.C."/>
            <person name="Lippi Y."/>
            <person name="Lorenzon L."/>
            <person name="Mandel J.R."/>
            <person name="Marage G."/>
            <person name="Marchand G."/>
            <person name="Marquand E."/>
            <person name="Bret-Mestries E."/>
            <person name="Morien E."/>
            <person name="Nambeesan S."/>
            <person name="Nguyen T."/>
            <person name="Pegot-Espagnet P."/>
            <person name="Pouilly N."/>
            <person name="Raftis F."/>
            <person name="Sallet E."/>
            <person name="Schiex T."/>
            <person name="Thomas J."/>
            <person name="Vandecasteele C."/>
            <person name="Vares D."/>
            <person name="Vear F."/>
            <person name="Vautrin S."/>
            <person name="Crespi M."/>
            <person name="Mangin B."/>
            <person name="Burke J.M."/>
            <person name="Salse J."/>
            <person name="Munos S."/>
            <person name="Vincourt P."/>
            <person name="Rieseberg L.H."/>
            <person name="Langlade N.B."/>
        </authorList>
    </citation>
    <scope>NUCLEOTIDE SEQUENCE</scope>
    <source>
        <tissue evidence="1">Leaves</tissue>
    </source>
</reference>
<dbReference type="Proteomes" id="UP000215914">
    <property type="component" value="Unassembled WGS sequence"/>
</dbReference>
<dbReference type="AlphaFoldDB" id="A0A9K3J6L5"/>
<gene>
    <name evidence="1" type="ORF">HanXRQr2_Chr04g0160771</name>
</gene>
<dbReference type="EMBL" id="MNCJ02000319">
    <property type="protein sequence ID" value="KAF5809728.1"/>
    <property type="molecule type" value="Genomic_DNA"/>
</dbReference>
<sequence>MLCNDCHITLLPCYLKSMYQQRELYMSAKEKLKVTASYKHLLLLNSDTKSTACWVPYTTRNFATTFKKKQLKMVL</sequence>
<proteinExistence type="predicted"/>
<comment type="caution">
    <text evidence="1">The sequence shown here is derived from an EMBL/GenBank/DDBJ whole genome shotgun (WGS) entry which is preliminary data.</text>
</comment>
<organism evidence="1 2">
    <name type="scientific">Helianthus annuus</name>
    <name type="common">Common sunflower</name>
    <dbReference type="NCBI Taxonomy" id="4232"/>
    <lineage>
        <taxon>Eukaryota</taxon>
        <taxon>Viridiplantae</taxon>
        <taxon>Streptophyta</taxon>
        <taxon>Embryophyta</taxon>
        <taxon>Tracheophyta</taxon>
        <taxon>Spermatophyta</taxon>
        <taxon>Magnoliopsida</taxon>
        <taxon>eudicotyledons</taxon>
        <taxon>Gunneridae</taxon>
        <taxon>Pentapetalae</taxon>
        <taxon>asterids</taxon>
        <taxon>campanulids</taxon>
        <taxon>Asterales</taxon>
        <taxon>Asteraceae</taxon>
        <taxon>Asteroideae</taxon>
        <taxon>Heliantheae alliance</taxon>
        <taxon>Heliantheae</taxon>
        <taxon>Helianthus</taxon>
    </lineage>
</organism>
<accession>A0A9K3J6L5</accession>
<keyword evidence="1" id="KW-0808">Transferase</keyword>
<protein>
    <submittedName>
        <fullName evidence="1">NDP-glucose--starch glucosyltransferase</fullName>
        <ecNumber evidence="1">2.4.1.242</ecNumber>
    </submittedName>
</protein>
<dbReference type="EC" id="2.4.1.242" evidence="1"/>